<dbReference type="PATRIC" id="fig|742817.3.peg.1988"/>
<keyword evidence="1" id="KW-0812">Transmembrane</keyword>
<keyword evidence="1" id="KW-0472">Membrane</keyword>
<keyword evidence="3" id="KW-1185">Reference proteome</keyword>
<feature type="transmembrane region" description="Helical" evidence="1">
    <location>
        <begin position="89"/>
        <end position="114"/>
    </location>
</feature>
<feature type="transmembrane region" description="Helical" evidence="1">
    <location>
        <begin position="146"/>
        <end position="164"/>
    </location>
</feature>
<organism evidence="2 3">
    <name type="scientific">Odoribacter laneus YIT 12061</name>
    <dbReference type="NCBI Taxonomy" id="742817"/>
    <lineage>
        <taxon>Bacteria</taxon>
        <taxon>Pseudomonadati</taxon>
        <taxon>Bacteroidota</taxon>
        <taxon>Bacteroidia</taxon>
        <taxon>Bacteroidales</taxon>
        <taxon>Odoribacteraceae</taxon>
        <taxon>Odoribacter</taxon>
    </lineage>
</organism>
<dbReference type="eggNOG" id="ENOG502ZSWC">
    <property type="taxonomic scope" value="Bacteria"/>
</dbReference>
<comment type="caution">
    <text evidence="2">The sequence shown here is derived from an EMBL/GenBank/DDBJ whole genome shotgun (WGS) entry which is preliminary data.</text>
</comment>
<sequence>MENKKLNEKESLELIARMIRNTHENLETRGGKSMLVNGYTTFLTSIVIYFLVGYTHNPYYHLLWFIIPVVGIIWKYIDKRSHPQKVTTYIDRVVGYVWMVAGIIVWLSACAAFFSVFSMLPILFVVALMINTATIITGLVIKFKALTIGGSAGILLSFSLLIIFGLKSILIFALIFLLCMIIPGHILQYAEKKKRLKSRAYV</sequence>
<evidence type="ECO:0000313" key="3">
    <source>
        <dbReference type="Proteomes" id="UP000004892"/>
    </source>
</evidence>
<dbReference type="HOGENOM" id="CLU_090570_0_0_10"/>
<dbReference type="EMBL" id="ADMC01000024">
    <property type="protein sequence ID" value="EHP46854.1"/>
    <property type="molecule type" value="Genomic_DNA"/>
</dbReference>
<dbReference type="STRING" id="742817.HMPREF9449_01869"/>
<name>H1DHY3_9BACT</name>
<keyword evidence="1" id="KW-1133">Transmembrane helix</keyword>
<dbReference type="RefSeq" id="WP_009137016.1">
    <property type="nucleotide sequence ID" value="NZ_JH594596.1"/>
</dbReference>
<dbReference type="GeneID" id="98069428"/>
<dbReference type="AlphaFoldDB" id="H1DHY3"/>
<dbReference type="Proteomes" id="UP000004892">
    <property type="component" value="Unassembled WGS sequence"/>
</dbReference>
<reference evidence="2 3" key="1">
    <citation type="submission" date="2012-01" db="EMBL/GenBank/DDBJ databases">
        <title>The Genome Sequence of Odoribacter laneus YIT 12061.</title>
        <authorList>
            <consortium name="The Broad Institute Genome Sequencing Platform"/>
            <person name="Earl A."/>
            <person name="Ward D."/>
            <person name="Feldgarden M."/>
            <person name="Gevers D."/>
            <person name="Morotomi M."/>
            <person name="Young S.K."/>
            <person name="Zeng Q."/>
            <person name="Gargeya S."/>
            <person name="Fitzgerald M."/>
            <person name="Haas B."/>
            <person name="Abouelleil A."/>
            <person name="Alvarado L."/>
            <person name="Arachchi H.M."/>
            <person name="Berlin A."/>
            <person name="Chapman S.B."/>
            <person name="Gearin G."/>
            <person name="Goldberg J."/>
            <person name="Griggs A."/>
            <person name="Gujja S."/>
            <person name="Hansen M."/>
            <person name="Heiman D."/>
            <person name="Howarth C."/>
            <person name="Larimer J."/>
            <person name="Lui A."/>
            <person name="MacDonald P.J.P."/>
            <person name="McCowen C."/>
            <person name="Montmayeur A."/>
            <person name="Murphy C."/>
            <person name="Neiman D."/>
            <person name="Pearson M."/>
            <person name="Priest M."/>
            <person name="Roberts A."/>
            <person name="Saif S."/>
            <person name="Shea T."/>
            <person name="Sisk P."/>
            <person name="Stolte C."/>
            <person name="Sykes S."/>
            <person name="Wortman J."/>
            <person name="Nusbaum C."/>
            <person name="Birren B."/>
        </authorList>
    </citation>
    <scope>NUCLEOTIDE SEQUENCE [LARGE SCALE GENOMIC DNA]</scope>
    <source>
        <strain evidence="2 3">YIT 12061</strain>
    </source>
</reference>
<accession>H1DHY3</accession>
<feature type="transmembrane region" description="Helical" evidence="1">
    <location>
        <begin position="34"/>
        <end position="52"/>
    </location>
</feature>
<evidence type="ECO:0000256" key="1">
    <source>
        <dbReference type="SAM" id="Phobius"/>
    </source>
</evidence>
<evidence type="ECO:0000313" key="2">
    <source>
        <dbReference type="EMBL" id="EHP46854.1"/>
    </source>
</evidence>
<gene>
    <name evidence="2" type="ORF">HMPREF9449_01869</name>
</gene>
<proteinExistence type="predicted"/>
<protein>
    <submittedName>
        <fullName evidence="2">Uncharacterized protein</fullName>
    </submittedName>
</protein>
<feature type="transmembrane region" description="Helical" evidence="1">
    <location>
        <begin position="170"/>
        <end position="190"/>
    </location>
</feature>
<feature type="transmembrane region" description="Helical" evidence="1">
    <location>
        <begin position="58"/>
        <end position="77"/>
    </location>
</feature>
<feature type="transmembrane region" description="Helical" evidence="1">
    <location>
        <begin position="120"/>
        <end position="141"/>
    </location>
</feature>